<dbReference type="OrthoDB" id="310978at2759"/>
<dbReference type="Gene3D" id="1.20.1270.220">
    <property type="match status" value="1"/>
</dbReference>
<evidence type="ECO:0000256" key="1">
    <source>
        <dbReference type="ARBA" id="ARBA00023117"/>
    </source>
</evidence>
<protein>
    <submittedName>
        <fullName evidence="4">Bromodomain</fullName>
    </submittedName>
</protein>
<keyword evidence="1 2" id="KW-0103">Bromodomain</keyword>
<accession>A0A0V0QXU3</accession>
<evidence type="ECO:0000256" key="2">
    <source>
        <dbReference type="PROSITE-ProRule" id="PRU00035"/>
    </source>
</evidence>
<proteinExistence type="predicted"/>
<evidence type="ECO:0000313" key="4">
    <source>
        <dbReference type="EMBL" id="KRX06712.1"/>
    </source>
</evidence>
<dbReference type="InParanoid" id="A0A0V0QXU3"/>
<dbReference type="Pfam" id="PF00439">
    <property type="entry name" value="Bromodomain"/>
    <property type="match status" value="1"/>
</dbReference>
<dbReference type="Gene3D" id="1.20.920.10">
    <property type="entry name" value="Bromodomain-like"/>
    <property type="match status" value="1"/>
</dbReference>
<dbReference type="GO" id="GO:0006338">
    <property type="term" value="P:chromatin remodeling"/>
    <property type="evidence" value="ECO:0007669"/>
    <property type="project" value="TreeGrafter"/>
</dbReference>
<dbReference type="PROSITE" id="PS50014">
    <property type="entry name" value="BROMODOMAIN_2"/>
    <property type="match status" value="1"/>
</dbReference>
<gene>
    <name evidence="4" type="ORF">PPERSA_09114</name>
</gene>
<evidence type="ECO:0000313" key="5">
    <source>
        <dbReference type="Proteomes" id="UP000054937"/>
    </source>
</evidence>
<dbReference type="PRINTS" id="PR00503">
    <property type="entry name" value="BROMODOMAIN"/>
</dbReference>
<dbReference type="SMART" id="SM00297">
    <property type="entry name" value="BROMO"/>
    <property type="match status" value="1"/>
</dbReference>
<dbReference type="Pfam" id="PF17035">
    <property type="entry name" value="BET"/>
    <property type="match status" value="1"/>
</dbReference>
<dbReference type="InterPro" id="IPR027353">
    <property type="entry name" value="NET_dom"/>
</dbReference>
<dbReference type="OMA" id="EIQLIWD"/>
<dbReference type="GO" id="GO:0000785">
    <property type="term" value="C:chromatin"/>
    <property type="evidence" value="ECO:0007669"/>
    <property type="project" value="TreeGrafter"/>
</dbReference>
<reference evidence="4 5" key="1">
    <citation type="journal article" date="2015" name="Sci. Rep.">
        <title>Genome of the facultative scuticociliatosis pathogen Pseudocohnilembus persalinus provides insight into its virulence through horizontal gene transfer.</title>
        <authorList>
            <person name="Xiong J."/>
            <person name="Wang G."/>
            <person name="Cheng J."/>
            <person name="Tian M."/>
            <person name="Pan X."/>
            <person name="Warren A."/>
            <person name="Jiang C."/>
            <person name="Yuan D."/>
            <person name="Miao W."/>
        </authorList>
    </citation>
    <scope>NUCLEOTIDE SEQUENCE [LARGE SCALE GENOMIC DNA]</scope>
    <source>
        <strain evidence="4">36N120E</strain>
    </source>
</reference>
<keyword evidence="5" id="KW-1185">Reference proteome</keyword>
<organism evidence="4 5">
    <name type="scientific">Pseudocohnilembus persalinus</name>
    <name type="common">Ciliate</name>
    <dbReference type="NCBI Taxonomy" id="266149"/>
    <lineage>
        <taxon>Eukaryota</taxon>
        <taxon>Sar</taxon>
        <taxon>Alveolata</taxon>
        <taxon>Ciliophora</taxon>
        <taxon>Intramacronucleata</taxon>
        <taxon>Oligohymenophorea</taxon>
        <taxon>Scuticociliatia</taxon>
        <taxon>Philasterida</taxon>
        <taxon>Pseudocohnilembidae</taxon>
        <taxon>Pseudocohnilembus</taxon>
    </lineage>
</organism>
<dbReference type="Proteomes" id="UP000054937">
    <property type="component" value="Unassembled WGS sequence"/>
</dbReference>
<dbReference type="SUPFAM" id="SSF47370">
    <property type="entry name" value="Bromodomain"/>
    <property type="match status" value="1"/>
</dbReference>
<dbReference type="InterPro" id="IPR038336">
    <property type="entry name" value="NET_sf"/>
</dbReference>
<name>A0A0V0QXU3_PSEPJ</name>
<comment type="caution">
    <text evidence="4">The sequence shown here is derived from an EMBL/GenBank/DDBJ whole genome shotgun (WGS) entry which is preliminary data.</text>
</comment>
<dbReference type="EMBL" id="LDAU01000092">
    <property type="protein sequence ID" value="KRX06712.1"/>
    <property type="molecule type" value="Genomic_DNA"/>
</dbReference>
<dbReference type="InterPro" id="IPR001487">
    <property type="entry name" value="Bromodomain"/>
</dbReference>
<dbReference type="AlphaFoldDB" id="A0A0V0QXU3"/>
<evidence type="ECO:0000259" key="3">
    <source>
        <dbReference type="PROSITE" id="PS50014"/>
    </source>
</evidence>
<dbReference type="InterPro" id="IPR036427">
    <property type="entry name" value="Bromodomain-like_sf"/>
</dbReference>
<sequence>MSKFLQKSTIPFNSATPIGKDEQKKLTVIVQSLFDNNDAVEFKTPVDWEALGITDYPEVIEYPMDLSSVKQSLSNGKYTYVEECLDEIQLIWDNCKLYNDDKSSQTHSSMQESSNIHQKSEDVFQEEVEDEQRTQSQVQEIPVVEMIPKAEKIKFTQKVQNLTSAQLNIIITILKDNSPNAFIQTGDDRAQIIVDNIESSTFRTLNDEIDVWLSDVQDNVYKKVKR</sequence>
<dbReference type="InterPro" id="IPR050935">
    <property type="entry name" value="Bromo_chromatin_reader"/>
</dbReference>
<dbReference type="PANTHER" id="PTHR22880:SF225">
    <property type="entry name" value="BROMODOMAIN-CONTAINING PROTEIN BET-1-RELATED"/>
    <property type="match status" value="1"/>
</dbReference>
<dbReference type="GO" id="GO:0005634">
    <property type="term" value="C:nucleus"/>
    <property type="evidence" value="ECO:0007669"/>
    <property type="project" value="TreeGrafter"/>
</dbReference>
<feature type="domain" description="Bromo" evidence="3">
    <location>
        <begin position="34"/>
        <end position="106"/>
    </location>
</feature>
<dbReference type="PANTHER" id="PTHR22880">
    <property type="entry name" value="FALZ-RELATED BROMODOMAIN-CONTAINING PROTEINS"/>
    <property type="match status" value="1"/>
</dbReference>
<dbReference type="GO" id="GO:0006355">
    <property type="term" value="P:regulation of DNA-templated transcription"/>
    <property type="evidence" value="ECO:0007669"/>
    <property type="project" value="TreeGrafter"/>
</dbReference>